<reference evidence="5 6" key="1">
    <citation type="submission" date="2018-11" db="EMBL/GenBank/DDBJ databases">
        <title>Trebonia kvetii gen.nov., sp.nov., a novel acidophilic actinobacterium, and proposal of the new actinobacterial family Treboniaceae fam. nov.</title>
        <authorList>
            <person name="Rapoport D."/>
            <person name="Sagova-Mareckova M."/>
            <person name="Sedlacek I."/>
            <person name="Provaznik J."/>
            <person name="Kralova S."/>
            <person name="Pavlinic D."/>
            <person name="Benes V."/>
            <person name="Kopecky J."/>
        </authorList>
    </citation>
    <scope>NUCLEOTIDE SEQUENCE [LARGE SCALE GENOMIC DNA]</scope>
    <source>
        <strain evidence="5 6">15Tr583</strain>
    </source>
</reference>
<evidence type="ECO:0000256" key="2">
    <source>
        <dbReference type="ARBA" id="ARBA00023002"/>
    </source>
</evidence>
<accession>A0A6P2C2C9</accession>
<name>A0A6P2C2C9_9ACTN</name>
<evidence type="ECO:0000256" key="1">
    <source>
        <dbReference type="ARBA" id="ARBA00006484"/>
    </source>
</evidence>
<dbReference type="FunFam" id="3.40.50.720:FF:000084">
    <property type="entry name" value="Short-chain dehydrogenase reductase"/>
    <property type="match status" value="1"/>
</dbReference>
<dbReference type="Gene3D" id="3.40.50.720">
    <property type="entry name" value="NAD(P)-binding Rossmann-like Domain"/>
    <property type="match status" value="1"/>
</dbReference>
<evidence type="ECO:0000313" key="5">
    <source>
        <dbReference type="EMBL" id="TVZ05562.1"/>
    </source>
</evidence>
<feature type="region of interest" description="Disordered" evidence="4">
    <location>
        <begin position="210"/>
        <end position="244"/>
    </location>
</feature>
<protein>
    <submittedName>
        <fullName evidence="5">SDR family oxidoreductase</fullName>
    </submittedName>
</protein>
<dbReference type="PRINTS" id="PR00080">
    <property type="entry name" value="SDRFAMILY"/>
</dbReference>
<dbReference type="InterPro" id="IPR002347">
    <property type="entry name" value="SDR_fam"/>
</dbReference>
<evidence type="ECO:0000256" key="3">
    <source>
        <dbReference type="RuleBase" id="RU000363"/>
    </source>
</evidence>
<gene>
    <name evidence="5" type="ORF">EAS64_13650</name>
</gene>
<dbReference type="InterPro" id="IPR036291">
    <property type="entry name" value="NAD(P)-bd_dom_sf"/>
</dbReference>
<dbReference type="PANTHER" id="PTHR42760">
    <property type="entry name" value="SHORT-CHAIN DEHYDROGENASES/REDUCTASES FAMILY MEMBER"/>
    <property type="match status" value="1"/>
</dbReference>
<sequence>MDVSLEGKVALVTGAGPNIGSGIALALARYGAKVAVNDVSKESIDASIARIERNGGTAMAAPGDVTDEETVKGYINDVLAAWGKIDILVNNAALLGGRGVLDETAEAFHRAVTVSSMGTFLNTKYVGRSMAERGVRGSIVCISSSNGWNGSAGVCAYAFHKGGVNNFVRAAAMDLAPYGIRVNSFTPTAPNPDNPELLAQWKAEGRTPFGLRPGATGGLGAPEGTNEEWRRPARFDGPRNPMVPMGTTGTPTDIGHAVAWLCSDYARLITGIDLVVDGGSRAKNFAYVPAAPDQLAGPLPLITLDSTPMPEGFGPF</sequence>
<dbReference type="PRINTS" id="PR00081">
    <property type="entry name" value="GDHRDH"/>
</dbReference>
<dbReference type="GO" id="GO:0016616">
    <property type="term" value="F:oxidoreductase activity, acting on the CH-OH group of donors, NAD or NADP as acceptor"/>
    <property type="evidence" value="ECO:0007669"/>
    <property type="project" value="TreeGrafter"/>
</dbReference>
<proteinExistence type="inferred from homology"/>
<dbReference type="SUPFAM" id="SSF51735">
    <property type="entry name" value="NAD(P)-binding Rossmann-fold domains"/>
    <property type="match status" value="1"/>
</dbReference>
<keyword evidence="6" id="KW-1185">Reference proteome</keyword>
<dbReference type="RefSeq" id="WP_145853263.1">
    <property type="nucleotide sequence ID" value="NZ_RPFW01000002.1"/>
</dbReference>
<keyword evidence="2" id="KW-0560">Oxidoreductase</keyword>
<comment type="caution">
    <text evidence="5">The sequence shown here is derived from an EMBL/GenBank/DDBJ whole genome shotgun (WGS) entry which is preliminary data.</text>
</comment>
<dbReference type="Proteomes" id="UP000460272">
    <property type="component" value="Unassembled WGS sequence"/>
</dbReference>
<dbReference type="OrthoDB" id="286404at2"/>
<dbReference type="Pfam" id="PF00106">
    <property type="entry name" value="adh_short"/>
    <property type="match status" value="1"/>
</dbReference>
<evidence type="ECO:0000313" key="6">
    <source>
        <dbReference type="Proteomes" id="UP000460272"/>
    </source>
</evidence>
<dbReference type="AlphaFoldDB" id="A0A6P2C2C9"/>
<comment type="similarity">
    <text evidence="1 3">Belongs to the short-chain dehydrogenases/reductases (SDR) family.</text>
</comment>
<feature type="compositionally biased region" description="Basic and acidic residues" evidence="4">
    <location>
        <begin position="227"/>
        <end position="237"/>
    </location>
</feature>
<organism evidence="5 6">
    <name type="scientific">Trebonia kvetii</name>
    <dbReference type="NCBI Taxonomy" id="2480626"/>
    <lineage>
        <taxon>Bacteria</taxon>
        <taxon>Bacillati</taxon>
        <taxon>Actinomycetota</taxon>
        <taxon>Actinomycetes</taxon>
        <taxon>Streptosporangiales</taxon>
        <taxon>Treboniaceae</taxon>
        <taxon>Trebonia</taxon>
    </lineage>
</organism>
<evidence type="ECO:0000256" key="4">
    <source>
        <dbReference type="SAM" id="MobiDB-lite"/>
    </source>
</evidence>
<dbReference type="EMBL" id="RPFW01000002">
    <property type="protein sequence ID" value="TVZ05562.1"/>
    <property type="molecule type" value="Genomic_DNA"/>
</dbReference>
<dbReference type="Pfam" id="PF13561">
    <property type="entry name" value="adh_short_C2"/>
    <property type="match status" value="1"/>
</dbReference>